<comment type="caution">
    <text evidence="1">The sequence shown here is derived from an EMBL/GenBank/DDBJ whole genome shotgun (WGS) entry which is preliminary data.</text>
</comment>
<gene>
    <name evidence="1" type="ORF">P4O66_009325</name>
</gene>
<evidence type="ECO:0000313" key="2">
    <source>
        <dbReference type="Proteomes" id="UP001239994"/>
    </source>
</evidence>
<sequence length="105" mass="11535">MNANLRASCTYKHKHTAWPCLVPTQYQAGQLPGREKGSFPASLRVVRDLDVSMASMDKRECMSVPVPDVPPSTTVLLLPAALGASQRRFASRALGRPLQSSWRVD</sequence>
<organism evidence="1 2">
    <name type="scientific">Electrophorus voltai</name>
    <dbReference type="NCBI Taxonomy" id="2609070"/>
    <lineage>
        <taxon>Eukaryota</taxon>
        <taxon>Metazoa</taxon>
        <taxon>Chordata</taxon>
        <taxon>Craniata</taxon>
        <taxon>Vertebrata</taxon>
        <taxon>Euteleostomi</taxon>
        <taxon>Actinopterygii</taxon>
        <taxon>Neopterygii</taxon>
        <taxon>Teleostei</taxon>
        <taxon>Ostariophysi</taxon>
        <taxon>Gymnotiformes</taxon>
        <taxon>Gymnotoidei</taxon>
        <taxon>Gymnotidae</taxon>
        <taxon>Electrophorus</taxon>
    </lineage>
</organism>
<keyword evidence="2" id="KW-1185">Reference proteome</keyword>
<dbReference type="Proteomes" id="UP001239994">
    <property type="component" value="Unassembled WGS sequence"/>
</dbReference>
<reference evidence="1" key="1">
    <citation type="submission" date="2023-03" db="EMBL/GenBank/DDBJ databases">
        <title>Electrophorus voltai genome.</title>
        <authorList>
            <person name="Bian C."/>
        </authorList>
    </citation>
    <scope>NUCLEOTIDE SEQUENCE</scope>
    <source>
        <strain evidence="1">CB-2022</strain>
        <tissue evidence="1">Muscle</tissue>
    </source>
</reference>
<accession>A0AAD8ZC21</accession>
<protein>
    <submittedName>
        <fullName evidence="1">Uncharacterized protein</fullName>
    </submittedName>
</protein>
<proteinExistence type="predicted"/>
<dbReference type="AlphaFoldDB" id="A0AAD8ZC21"/>
<name>A0AAD8ZC21_9TELE</name>
<dbReference type="EMBL" id="JAROKS010000015">
    <property type="protein sequence ID" value="KAK1796251.1"/>
    <property type="molecule type" value="Genomic_DNA"/>
</dbReference>
<evidence type="ECO:0000313" key="1">
    <source>
        <dbReference type="EMBL" id="KAK1796251.1"/>
    </source>
</evidence>